<name>A0A1L3KLD6_9VIRU</name>
<dbReference type="GO" id="GO:0003723">
    <property type="term" value="F:RNA binding"/>
    <property type="evidence" value="ECO:0007669"/>
    <property type="project" value="InterPro"/>
</dbReference>
<dbReference type="InterPro" id="IPR043502">
    <property type="entry name" value="DNA/RNA_pol_sf"/>
</dbReference>
<dbReference type="GO" id="GO:0039694">
    <property type="term" value="P:viral RNA genome replication"/>
    <property type="evidence" value="ECO:0007669"/>
    <property type="project" value="InterPro"/>
</dbReference>
<dbReference type="SUPFAM" id="SSF56672">
    <property type="entry name" value="DNA/RNA polymerases"/>
    <property type="match status" value="1"/>
</dbReference>
<dbReference type="EMBL" id="KX884071">
    <property type="protein sequence ID" value="APG78182.1"/>
    <property type="molecule type" value="Genomic_RNA"/>
</dbReference>
<dbReference type="InterPro" id="IPR043128">
    <property type="entry name" value="Rev_trsase/Diguanyl_cyclase"/>
</dbReference>
<evidence type="ECO:0000256" key="3">
    <source>
        <dbReference type="ARBA" id="ARBA00022953"/>
    </source>
</evidence>
<keyword evidence="2" id="KW-0548">Nucleotidyltransferase</keyword>
<evidence type="ECO:0000256" key="2">
    <source>
        <dbReference type="ARBA" id="ARBA00022695"/>
    </source>
</evidence>
<dbReference type="Pfam" id="PF00680">
    <property type="entry name" value="RdRP_1"/>
    <property type="match status" value="1"/>
</dbReference>
<proteinExistence type="predicted"/>
<keyword evidence="1" id="KW-0808">Transferase</keyword>
<dbReference type="InterPro" id="IPR001205">
    <property type="entry name" value="RNA-dir_pol_C"/>
</dbReference>
<sequence length="834" mass="96074">MRSSLQLGWKYKQSPVLQPLFQYAREIAGGFLSRTSSTYKRLMSLVQMTDHLLTRNSEGRNPYDLSRLCSRNGIMEKISRCGYRQFDVGGVHHLKKMKYTFPARKGGGRGDFPQVNQFMVNTLWLSGGGDRRGLGYHLGHYRCGGSRGDMLLGLKNFDRMPSNGAVTLTPAQIVERLKLPTGLSPLSVREAWPRAPFKRDANPGPLLTSLGYLKKGNCEALIREIALTAEQKLVSGQGFPPIHFGMAGRPGLCDVRKINSRLSENLPFGRLIWVADGWEPVISQKFLLPLMGVFRKNHPHIKIGFNKFNRDYVGEDGSRLWGYEWYINLDYSKFDASLPASVIGKVKSVLNYMFDGKEGFVLDWLFDNLVNSRIVLPDGTVFQKHHGVPSGTGLTAVVDSLANAIMLLQFMEECPPDCMPSDWHAEFQGDDNRLALSWPRSNESSRRFLAARFLTQLSKFVKLRYGMEIHPGKCASGPFLEIGYIQPILPHFIRDGSRRVMNEWWKQEETRLGRPLRFEEKWQVLGREPDGPAGGNTHRWSYHYRDRVGFLCYYMKPNLRELVRPTREVITRLVNPESSPRNINDHIMSLVCCLIDNFDSAHCRNRIFFLMRDAMDMKLRGISLPSMARADTYLRVSEHRGFGYGPLDETSLCNRRQHSPRDLRQWFRRQQAVVDLRTVPREGPFLQLWERLLNKCSQIRERWGTLGLDSWMIRDEVRRANRGPRMAYARVEGLNEMLSEIERIRDDCHCMPGGTEYLLRDETALDLTRCLERALSAIHRLEFSEGRRDSGPFPQDIITWEVPRILRSVYRDSCLRIWTNYKVGRVLQRNQTTV</sequence>
<organism evidence="5">
    <name type="scientific">Beihai barnacle virus 14</name>
    <dbReference type="NCBI Taxonomy" id="1922358"/>
    <lineage>
        <taxon>Viruses</taxon>
        <taxon>Riboviria</taxon>
    </lineage>
</organism>
<dbReference type="Gene3D" id="3.30.70.270">
    <property type="match status" value="1"/>
</dbReference>
<evidence type="ECO:0000256" key="1">
    <source>
        <dbReference type="ARBA" id="ARBA00022679"/>
    </source>
</evidence>
<accession>A0A1L3KLD6</accession>
<dbReference type="PROSITE" id="PS50507">
    <property type="entry name" value="RDRP_SSRNA_POS"/>
    <property type="match status" value="1"/>
</dbReference>
<dbReference type="GO" id="GO:0006351">
    <property type="term" value="P:DNA-templated transcription"/>
    <property type="evidence" value="ECO:0007669"/>
    <property type="project" value="InterPro"/>
</dbReference>
<keyword evidence="3" id="KW-0693">Viral RNA replication</keyword>
<dbReference type="InterPro" id="IPR007094">
    <property type="entry name" value="RNA-dir_pol_PSvirus"/>
</dbReference>
<dbReference type="GO" id="GO:0003968">
    <property type="term" value="F:RNA-directed RNA polymerase activity"/>
    <property type="evidence" value="ECO:0007669"/>
    <property type="project" value="InterPro"/>
</dbReference>
<protein>
    <submittedName>
        <fullName evidence="5">RdRp</fullName>
    </submittedName>
</protein>
<evidence type="ECO:0000313" key="5">
    <source>
        <dbReference type="EMBL" id="APG78182.1"/>
    </source>
</evidence>
<reference evidence="5" key="1">
    <citation type="journal article" date="2016" name="Nature">
        <title>Redefining the invertebrate RNA virosphere.</title>
        <authorList>
            <person name="Shi M."/>
            <person name="Lin X.D."/>
            <person name="Tian J.H."/>
            <person name="Chen L.J."/>
            <person name="Chen X."/>
            <person name="Li C.X."/>
            <person name="Qin X.C."/>
            <person name="Li J."/>
            <person name="Cao J.P."/>
            <person name="Eden J.S."/>
            <person name="Buchmann J."/>
            <person name="Wang W."/>
            <person name="Xu J."/>
            <person name="Holmes E.C."/>
            <person name="Zhang Y.Z."/>
        </authorList>
    </citation>
    <scope>NUCLEOTIDE SEQUENCE</scope>
    <source>
        <strain evidence="5">BHTH35712</strain>
    </source>
</reference>
<evidence type="ECO:0000259" key="4">
    <source>
        <dbReference type="PROSITE" id="PS50507"/>
    </source>
</evidence>
<feature type="domain" description="RdRp catalytic" evidence="4">
    <location>
        <begin position="324"/>
        <end position="444"/>
    </location>
</feature>